<comment type="caution">
    <text evidence="9">Lacks conserved residue(s) required for the propagation of feature annotation.</text>
</comment>
<dbReference type="Proteomes" id="UP000557717">
    <property type="component" value="Unassembled WGS sequence"/>
</dbReference>
<accession>A0A840VG10</accession>
<evidence type="ECO:0000256" key="10">
    <source>
        <dbReference type="RuleBase" id="RU004181"/>
    </source>
</evidence>
<keyword evidence="12" id="KW-1185">Reference proteome</keyword>
<evidence type="ECO:0000256" key="9">
    <source>
        <dbReference type="HAMAP-Rule" id="MF_00161"/>
    </source>
</evidence>
<dbReference type="RefSeq" id="WP_184020064.1">
    <property type="nucleotide sequence ID" value="NZ_JACHFD010000015.1"/>
</dbReference>
<dbReference type="AlphaFoldDB" id="A0A840VG10"/>
<feature type="transmembrane region" description="Helical" evidence="9">
    <location>
        <begin position="90"/>
        <end position="108"/>
    </location>
</feature>
<evidence type="ECO:0000256" key="6">
    <source>
        <dbReference type="ARBA" id="ARBA00022801"/>
    </source>
</evidence>
<feature type="active site" evidence="9">
    <location>
        <position position="184"/>
    </location>
</feature>
<comment type="caution">
    <text evidence="11">The sequence shown here is derived from an EMBL/GenBank/DDBJ whole genome shotgun (WGS) entry which is preliminary data.</text>
</comment>
<dbReference type="Pfam" id="PF01252">
    <property type="entry name" value="Peptidase_A8"/>
    <property type="match status" value="1"/>
</dbReference>
<comment type="similarity">
    <text evidence="1 9 10">Belongs to the peptidase A8 family.</text>
</comment>
<feature type="transmembrane region" description="Helical" evidence="9">
    <location>
        <begin position="175"/>
        <end position="196"/>
    </location>
</feature>
<dbReference type="EMBL" id="JACHFD010000015">
    <property type="protein sequence ID" value="MBB5352760.1"/>
    <property type="molecule type" value="Genomic_DNA"/>
</dbReference>
<dbReference type="UniPathway" id="UPA00665"/>
<dbReference type="GO" id="GO:0004190">
    <property type="term" value="F:aspartic-type endopeptidase activity"/>
    <property type="evidence" value="ECO:0007669"/>
    <property type="project" value="UniProtKB-UniRule"/>
</dbReference>
<evidence type="ECO:0000256" key="4">
    <source>
        <dbReference type="ARBA" id="ARBA00022692"/>
    </source>
</evidence>
<comment type="subcellular location">
    <subcellularLocation>
        <location evidence="9">Cell membrane</location>
        <topology evidence="9">Multi-pass membrane protein</topology>
    </subcellularLocation>
</comment>
<protein>
    <recommendedName>
        <fullName evidence="9">Lipoprotein signal peptidase</fullName>
        <ecNumber evidence="9">3.4.23.36</ecNumber>
    </recommendedName>
    <alternativeName>
        <fullName evidence="9">Prolipoprotein signal peptidase</fullName>
    </alternativeName>
    <alternativeName>
        <fullName evidence="9">Signal peptidase II</fullName>
        <shortName evidence="9">SPase II</shortName>
    </alternativeName>
</protein>
<keyword evidence="2 9" id="KW-1003">Cell membrane</keyword>
<dbReference type="InterPro" id="IPR001872">
    <property type="entry name" value="Peptidase_A8"/>
</dbReference>
<feature type="transmembrane region" description="Helical" evidence="9">
    <location>
        <begin position="115"/>
        <end position="135"/>
    </location>
</feature>
<evidence type="ECO:0000256" key="5">
    <source>
        <dbReference type="ARBA" id="ARBA00022750"/>
    </source>
</evidence>
<proteinExistence type="inferred from homology"/>
<dbReference type="PRINTS" id="PR00781">
    <property type="entry name" value="LIPOSIGPTASE"/>
</dbReference>
<dbReference type="PANTHER" id="PTHR33695">
    <property type="entry name" value="LIPOPROTEIN SIGNAL PEPTIDASE"/>
    <property type="match status" value="1"/>
</dbReference>
<evidence type="ECO:0000313" key="11">
    <source>
        <dbReference type="EMBL" id="MBB5352760.1"/>
    </source>
</evidence>
<name>A0A840VG10_9BACT</name>
<keyword evidence="8 9" id="KW-0472">Membrane</keyword>
<sequence>MSETATSTASVSKPRVWPWLLAVTVPLYILDQVTKFWVVDHFSDPPFDVTGVVKYNSSADPPIVVIDGFFNLVRVHNQGVAWGMGNGSDWAPLVFPFISLAAFILITVGLKKNFFVGKVGMLAVSLLATGILGNLTDRLIQGSRLERMQGAPLWERLKEGYVVDFLDFRIPVIQYHWPSFNVADSCICVAAVLLFLSGLKADQMARKAAENPTKS</sequence>
<dbReference type="GO" id="GO:0005886">
    <property type="term" value="C:plasma membrane"/>
    <property type="evidence" value="ECO:0007669"/>
    <property type="project" value="UniProtKB-SubCell"/>
</dbReference>
<dbReference type="EC" id="3.4.23.36" evidence="9"/>
<comment type="pathway">
    <text evidence="9">Protein modification; lipoprotein biosynthesis (signal peptide cleavage).</text>
</comment>
<feature type="active site" evidence="9">
    <location>
        <position position="164"/>
    </location>
</feature>
<evidence type="ECO:0000313" key="12">
    <source>
        <dbReference type="Proteomes" id="UP000557717"/>
    </source>
</evidence>
<evidence type="ECO:0000256" key="7">
    <source>
        <dbReference type="ARBA" id="ARBA00022989"/>
    </source>
</evidence>
<reference evidence="11 12" key="1">
    <citation type="submission" date="2020-08" db="EMBL/GenBank/DDBJ databases">
        <title>Genomic Encyclopedia of Type Strains, Phase IV (KMG-IV): sequencing the most valuable type-strain genomes for metagenomic binning, comparative biology and taxonomic classification.</title>
        <authorList>
            <person name="Goeker M."/>
        </authorList>
    </citation>
    <scope>NUCLEOTIDE SEQUENCE [LARGE SCALE GENOMIC DNA]</scope>
    <source>
        <strain evidence="11 12">YC6886</strain>
    </source>
</reference>
<evidence type="ECO:0000256" key="2">
    <source>
        <dbReference type="ARBA" id="ARBA00022475"/>
    </source>
</evidence>
<evidence type="ECO:0000256" key="1">
    <source>
        <dbReference type="ARBA" id="ARBA00006139"/>
    </source>
</evidence>
<keyword evidence="7 9" id="KW-1133">Transmembrane helix</keyword>
<keyword evidence="5 9" id="KW-0064">Aspartyl protease</keyword>
<dbReference type="PANTHER" id="PTHR33695:SF1">
    <property type="entry name" value="LIPOPROTEIN SIGNAL PEPTIDASE"/>
    <property type="match status" value="1"/>
</dbReference>
<evidence type="ECO:0000256" key="8">
    <source>
        <dbReference type="ARBA" id="ARBA00023136"/>
    </source>
</evidence>
<dbReference type="HAMAP" id="MF_00161">
    <property type="entry name" value="LspA"/>
    <property type="match status" value="1"/>
</dbReference>
<evidence type="ECO:0000256" key="3">
    <source>
        <dbReference type="ARBA" id="ARBA00022670"/>
    </source>
</evidence>
<keyword evidence="6 9" id="KW-0378">Hydrolase</keyword>
<comment type="function">
    <text evidence="9">This protein specifically catalyzes the removal of signal peptides from prolipoproteins.</text>
</comment>
<keyword evidence="4 9" id="KW-0812">Transmembrane</keyword>
<organism evidence="11 12">
    <name type="scientific">Haloferula luteola</name>
    <dbReference type="NCBI Taxonomy" id="595692"/>
    <lineage>
        <taxon>Bacteria</taxon>
        <taxon>Pseudomonadati</taxon>
        <taxon>Verrucomicrobiota</taxon>
        <taxon>Verrucomicrobiia</taxon>
        <taxon>Verrucomicrobiales</taxon>
        <taxon>Verrucomicrobiaceae</taxon>
        <taxon>Haloferula</taxon>
    </lineage>
</organism>
<comment type="catalytic activity">
    <reaction evidence="9">
        <text>Release of signal peptides from bacterial membrane prolipoproteins. Hydrolyzes -Xaa-Yaa-Zaa-|-(S,diacylglyceryl)Cys-, in which Xaa is hydrophobic (preferably Leu), and Yaa (Ala or Ser) and Zaa (Gly or Ala) have small, neutral side chains.</text>
        <dbReference type="EC" id="3.4.23.36"/>
    </reaction>
</comment>
<keyword evidence="3 9" id="KW-0645">Protease</keyword>
<gene>
    <name evidence="9" type="primary">lspA</name>
    <name evidence="11" type="ORF">HNR46_003008</name>
</gene>
<dbReference type="GO" id="GO:0006508">
    <property type="term" value="P:proteolysis"/>
    <property type="evidence" value="ECO:0007669"/>
    <property type="project" value="UniProtKB-KW"/>
</dbReference>